<keyword evidence="1" id="KW-0813">Transport</keyword>
<keyword evidence="2" id="KW-0547">Nucleotide-binding</keyword>
<dbReference type="Gene3D" id="3.40.50.300">
    <property type="entry name" value="P-loop containing nucleotide triphosphate hydrolases"/>
    <property type="match status" value="1"/>
</dbReference>
<dbReference type="OrthoDB" id="2605497at2"/>
<feature type="domain" description="ABC transporter" evidence="4">
    <location>
        <begin position="2"/>
        <end position="218"/>
    </location>
</feature>
<dbReference type="EMBL" id="MATO01000038">
    <property type="protein sequence ID" value="OCS90302.1"/>
    <property type="molecule type" value="Genomic_DNA"/>
</dbReference>
<evidence type="ECO:0000256" key="3">
    <source>
        <dbReference type="ARBA" id="ARBA00022840"/>
    </source>
</evidence>
<dbReference type="PROSITE" id="PS50893">
    <property type="entry name" value="ABC_TRANSPORTER_2"/>
    <property type="match status" value="1"/>
</dbReference>
<dbReference type="GO" id="GO:0005524">
    <property type="term" value="F:ATP binding"/>
    <property type="evidence" value="ECO:0007669"/>
    <property type="project" value="UniProtKB-KW"/>
</dbReference>
<organism evidence="5 6">
    <name type="scientific">Caryophanon latum</name>
    <dbReference type="NCBI Taxonomy" id="33977"/>
    <lineage>
        <taxon>Bacteria</taxon>
        <taxon>Bacillati</taxon>
        <taxon>Bacillota</taxon>
        <taxon>Bacilli</taxon>
        <taxon>Bacillales</taxon>
        <taxon>Caryophanaceae</taxon>
        <taxon>Caryophanon</taxon>
    </lineage>
</organism>
<protein>
    <recommendedName>
        <fullName evidence="4">ABC transporter domain-containing protein</fullName>
    </recommendedName>
</protein>
<dbReference type="SUPFAM" id="SSF52540">
    <property type="entry name" value="P-loop containing nucleoside triphosphate hydrolases"/>
    <property type="match status" value="1"/>
</dbReference>
<evidence type="ECO:0000313" key="5">
    <source>
        <dbReference type="EMBL" id="OCS90302.1"/>
    </source>
</evidence>
<evidence type="ECO:0000256" key="1">
    <source>
        <dbReference type="ARBA" id="ARBA00022448"/>
    </source>
</evidence>
<dbReference type="Pfam" id="PF00005">
    <property type="entry name" value="ABC_tran"/>
    <property type="match status" value="1"/>
</dbReference>
<evidence type="ECO:0000313" key="6">
    <source>
        <dbReference type="Proteomes" id="UP000093482"/>
    </source>
</evidence>
<keyword evidence="3" id="KW-0067">ATP-binding</keyword>
<dbReference type="InterPro" id="IPR003439">
    <property type="entry name" value="ABC_transporter-like_ATP-bd"/>
</dbReference>
<dbReference type="SMART" id="SM00382">
    <property type="entry name" value="AAA"/>
    <property type="match status" value="1"/>
</dbReference>
<dbReference type="PROSITE" id="PS00211">
    <property type="entry name" value="ABC_TRANSPORTER_1"/>
    <property type="match status" value="1"/>
</dbReference>
<dbReference type="CDD" id="cd03255">
    <property type="entry name" value="ABC_MJ0796_LolCDE_FtsE"/>
    <property type="match status" value="1"/>
</dbReference>
<dbReference type="GO" id="GO:0005886">
    <property type="term" value="C:plasma membrane"/>
    <property type="evidence" value="ECO:0007669"/>
    <property type="project" value="TreeGrafter"/>
</dbReference>
<dbReference type="GO" id="GO:0016887">
    <property type="term" value="F:ATP hydrolysis activity"/>
    <property type="evidence" value="ECO:0007669"/>
    <property type="project" value="InterPro"/>
</dbReference>
<dbReference type="PANTHER" id="PTHR24220">
    <property type="entry name" value="IMPORT ATP-BINDING PROTEIN"/>
    <property type="match status" value="1"/>
</dbReference>
<sequence length="220" mass="24658">MITLQNVAVAYGETPVLQDVHFALPHGAFAFLRGRSGCGKSTFLKLLYRDVEAQSGELFIDGVPMQQLQKFELRRKMGIIFQSFELIEQKTVLENVLLAGKALGRPLAQITEEAERLLARVGLSDKLHMFPAQLSGGQQQRVAIVRALLNKPKLLLADEPTGNLDEETAADIFQLLHELHEEEQIAMLIVTHQSHEHIDATTYWMEGGRIVEQAATKLHR</sequence>
<evidence type="ECO:0000259" key="4">
    <source>
        <dbReference type="PROSITE" id="PS50893"/>
    </source>
</evidence>
<dbReference type="InterPro" id="IPR027417">
    <property type="entry name" value="P-loop_NTPase"/>
</dbReference>
<evidence type="ECO:0000256" key="2">
    <source>
        <dbReference type="ARBA" id="ARBA00022741"/>
    </source>
</evidence>
<proteinExistence type="predicted"/>
<gene>
    <name evidence="5" type="ORF">A6K76_11900</name>
</gene>
<dbReference type="GO" id="GO:0022857">
    <property type="term" value="F:transmembrane transporter activity"/>
    <property type="evidence" value="ECO:0007669"/>
    <property type="project" value="TreeGrafter"/>
</dbReference>
<accession>A0A1C0YT26</accession>
<dbReference type="AlphaFoldDB" id="A0A1C0YT26"/>
<dbReference type="InterPro" id="IPR015854">
    <property type="entry name" value="ABC_transpr_LolD-like"/>
</dbReference>
<reference evidence="5 6" key="1">
    <citation type="submission" date="2016-07" db="EMBL/GenBank/DDBJ databases">
        <title>Caryophanon latum genome sequencing.</title>
        <authorList>
            <person name="Verma A."/>
            <person name="Pal Y."/>
            <person name="Krishnamurthi S."/>
        </authorList>
    </citation>
    <scope>NUCLEOTIDE SEQUENCE [LARGE SCALE GENOMIC DNA]</scope>
    <source>
        <strain evidence="5 6">DSM 14151</strain>
    </source>
</reference>
<dbReference type="Proteomes" id="UP000093482">
    <property type="component" value="Unassembled WGS sequence"/>
</dbReference>
<name>A0A1C0YT26_9BACL</name>
<comment type="caution">
    <text evidence="5">The sequence shown here is derived from an EMBL/GenBank/DDBJ whole genome shotgun (WGS) entry which is preliminary data.</text>
</comment>
<dbReference type="RefSeq" id="WP_066464895.1">
    <property type="nucleotide sequence ID" value="NZ_MATO01000038.1"/>
</dbReference>
<dbReference type="InterPro" id="IPR003593">
    <property type="entry name" value="AAA+_ATPase"/>
</dbReference>
<dbReference type="InterPro" id="IPR017871">
    <property type="entry name" value="ABC_transporter-like_CS"/>
</dbReference>
<keyword evidence="6" id="KW-1185">Reference proteome</keyword>
<dbReference type="InterPro" id="IPR017911">
    <property type="entry name" value="MacB-like_ATP-bd"/>
</dbReference>